<accession>A0ABS8NM56</accession>
<evidence type="ECO:0000313" key="2">
    <source>
        <dbReference type="EMBL" id="MCC9644643.1"/>
    </source>
</evidence>
<proteinExistence type="predicted"/>
<protein>
    <submittedName>
        <fullName evidence="2">Uncharacterized protein</fullName>
    </submittedName>
</protein>
<organism evidence="2 3">
    <name type="scientific">Rhodopirellula halodulae</name>
    <dbReference type="NCBI Taxonomy" id="2894198"/>
    <lineage>
        <taxon>Bacteria</taxon>
        <taxon>Pseudomonadati</taxon>
        <taxon>Planctomycetota</taxon>
        <taxon>Planctomycetia</taxon>
        <taxon>Pirellulales</taxon>
        <taxon>Pirellulaceae</taxon>
        <taxon>Rhodopirellula</taxon>
    </lineage>
</organism>
<keyword evidence="1" id="KW-0812">Transmembrane</keyword>
<keyword evidence="1" id="KW-1133">Transmembrane helix</keyword>
<comment type="caution">
    <text evidence="2">The sequence shown here is derived from an EMBL/GenBank/DDBJ whole genome shotgun (WGS) entry which is preliminary data.</text>
</comment>
<sequence>MFALDVVSRIVHVATAITLVGGSTFLLLVLLPSAKLISEEAHQTLSQAVVGRWKRFIHAGILLFLVSGSYNYMRAIPNHKGDGLYHALLGIKMLLAFVIFFLASALVGRSAAFARIRENRSKWLGIVVFCAAVIVGISGFVKVRGPVTIDETSTSQPASAATE</sequence>
<reference evidence="2" key="1">
    <citation type="submission" date="2021-11" db="EMBL/GenBank/DDBJ databases">
        <title>Genome sequence.</title>
        <authorList>
            <person name="Sun Q."/>
        </authorList>
    </citation>
    <scope>NUCLEOTIDE SEQUENCE</scope>
    <source>
        <strain evidence="2">JC740</strain>
    </source>
</reference>
<feature type="transmembrane region" description="Helical" evidence="1">
    <location>
        <begin position="12"/>
        <end position="34"/>
    </location>
</feature>
<keyword evidence="1" id="KW-0472">Membrane</keyword>
<evidence type="ECO:0000256" key="1">
    <source>
        <dbReference type="SAM" id="Phobius"/>
    </source>
</evidence>
<feature type="transmembrane region" description="Helical" evidence="1">
    <location>
        <begin position="55"/>
        <end position="73"/>
    </location>
</feature>
<dbReference type="RefSeq" id="WP_230276355.1">
    <property type="nucleotide sequence ID" value="NZ_JAJKFW010000058.1"/>
</dbReference>
<evidence type="ECO:0000313" key="3">
    <source>
        <dbReference type="Proteomes" id="UP001430306"/>
    </source>
</evidence>
<dbReference type="EMBL" id="JAJKFW010000058">
    <property type="protein sequence ID" value="MCC9644643.1"/>
    <property type="molecule type" value="Genomic_DNA"/>
</dbReference>
<gene>
    <name evidence="2" type="ORF">LOC71_20405</name>
</gene>
<feature type="transmembrane region" description="Helical" evidence="1">
    <location>
        <begin position="123"/>
        <end position="141"/>
    </location>
</feature>
<dbReference type="Proteomes" id="UP001430306">
    <property type="component" value="Unassembled WGS sequence"/>
</dbReference>
<feature type="transmembrane region" description="Helical" evidence="1">
    <location>
        <begin position="85"/>
        <end position="111"/>
    </location>
</feature>
<name>A0ABS8NM56_9BACT</name>
<keyword evidence="3" id="KW-1185">Reference proteome</keyword>